<dbReference type="eggNOG" id="ENOG502S3PP">
    <property type="taxonomic scope" value="Eukaryota"/>
</dbReference>
<dbReference type="HOGENOM" id="CLU_165771_0_0_1"/>
<name>U5CP31_AMBTC</name>
<dbReference type="Proteomes" id="UP000017836">
    <property type="component" value="Unassembled WGS sequence"/>
</dbReference>
<feature type="compositionally biased region" description="Polar residues" evidence="1">
    <location>
        <begin position="54"/>
        <end position="75"/>
    </location>
</feature>
<dbReference type="PANTHER" id="PTHR36320">
    <property type="entry name" value="OS04G0611300 PROTEIN"/>
    <property type="match status" value="1"/>
</dbReference>
<dbReference type="Gramene" id="ERN14926">
    <property type="protein sequence ID" value="ERN14926"/>
    <property type="gene ID" value="AMTR_s00032p00193010"/>
</dbReference>
<organism evidence="2 3">
    <name type="scientific">Amborella trichopoda</name>
    <dbReference type="NCBI Taxonomy" id="13333"/>
    <lineage>
        <taxon>Eukaryota</taxon>
        <taxon>Viridiplantae</taxon>
        <taxon>Streptophyta</taxon>
        <taxon>Embryophyta</taxon>
        <taxon>Tracheophyta</taxon>
        <taxon>Spermatophyta</taxon>
        <taxon>Magnoliopsida</taxon>
        <taxon>Amborellales</taxon>
        <taxon>Amborellaceae</taxon>
        <taxon>Amborella</taxon>
    </lineage>
</organism>
<protein>
    <submittedName>
        <fullName evidence="2">Uncharacterized protein</fullName>
    </submittedName>
</protein>
<dbReference type="OMA" id="AMDMEMA"/>
<accession>U5CP31</accession>
<dbReference type="EMBL" id="KI392518">
    <property type="protein sequence ID" value="ERN14926.1"/>
    <property type="molecule type" value="Genomic_DNA"/>
</dbReference>
<evidence type="ECO:0000313" key="3">
    <source>
        <dbReference type="Proteomes" id="UP000017836"/>
    </source>
</evidence>
<dbReference type="AlphaFoldDB" id="U5CP31"/>
<dbReference type="KEGG" id="atr:18443205"/>
<evidence type="ECO:0000313" key="2">
    <source>
        <dbReference type="EMBL" id="ERN14926.1"/>
    </source>
</evidence>
<evidence type="ECO:0000256" key="1">
    <source>
        <dbReference type="SAM" id="MobiDB-lite"/>
    </source>
</evidence>
<sequence>MAKSLRSKKKKRLRTLRREIAQPFYDKKDEAKIAALEAALAAPKLEVRNPPPSSSSMEVDTSNGGANDNPNSNSMLKPGGGIQKTSKKGWKLRKEKRRKKHKKQNF</sequence>
<feature type="compositionally biased region" description="Basic residues" evidence="1">
    <location>
        <begin position="85"/>
        <end position="106"/>
    </location>
</feature>
<feature type="region of interest" description="Disordered" evidence="1">
    <location>
        <begin position="41"/>
        <end position="106"/>
    </location>
</feature>
<reference evidence="3" key="1">
    <citation type="journal article" date="2013" name="Science">
        <title>The Amborella genome and the evolution of flowering plants.</title>
        <authorList>
            <consortium name="Amborella Genome Project"/>
        </authorList>
    </citation>
    <scope>NUCLEOTIDE SEQUENCE [LARGE SCALE GENOMIC DNA]</scope>
</reference>
<proteinExistence type="predicted"/>
<dbReference type="PANTHER" id="PTHR36320:SF1">
    <property type="entry name" value="OS04G0611300 PROTEIN"/>
    <property type="match status" value="1"/>
</dbReference>
<gene>
    <name evidence="2" type="ORF">AMTR_s00032p00193010</name>
</gene>
<keyword evidence="3" id="KW-1185">Reference proteome</keyword>